<evidence type="ECO:0000256" key="8">
    <source>
        <dbReference type="PIRSR" id="PIRSR602401-1"/>
    </source>
</evidence>
<proteinExistence type="inferred from homology"/>
<evidence type="ECO:0000256" key="1">
    <source>
        <dbReference type="ARBA" id="ARBA00001971"/>
    </source>
</evidence>
<dbReference type="STRING" id="155417.A0A4Q4TCC7"/>
<evidence type="ECO:0000256" key="9">
    <source>
        <dbReference type="RuleBase" id="RU000461"/>
    </source>
</evidence>
<dbReference type="GO" id="GO:0016705">
    <property type="term" value="F:oxidoreductase activity, acting on paired donors, with incorporation or reduction of molecular oxygen"/>
    <property type="evidence" value="ECO:0007669"/>
    <property type="project" value="InterPro"/>
</dbReference>
<dbReference type="EMBL" id="QJNU01000252">
    <property type="protein sequence ID" value="RYP03582.1"/>
    <property type="molecule type" value="Genomic_DNA"/>
</dbReference>
<dbReference type="Proteomes" id="UP000293360">
    <property type="component" value="Unassembled WGS sequence"/>
</dbReference>
<dbReference type="SUPFAM" id="SSF48264">
    <property type="entry name" value="Cytochrome P450"/>
    <property type="match status" value="1"/>
</dbReference>
<evidence type="ECO:0000313" key="10">
    <source>
        <dbReference type="EMBL" id="RYP03582.1"/>
    </source>
</evidence>
<evidence type="ECO:0000256" key="3">
    <source>
        <dbReference type="ARBA" id="ARBA00022617"/>
    </source>
</evidence>
<dbReference type="PANTHER" id="PTHR24305:SF230">
    <property type="entry name" value="P450, PUTATIVE (EUROFUNG)-RELATED"/>
    <property type="match status" value="1"/>
</dbReference>
<dbReference type="PROSITE" id="PS00086">
    <property type="entry name" value="CYTOCHROME_P450"/>
    <property type="match status" value="1"/>
</dbReference>
<sequence>MNQPTLVFLVLPILGILLRAFYNVFLHPLRNYPGPFLCRATFLKWMLVQCQGKSSNYLQAMHKKYGHVVRIEPNVLSFIDGQAWPDIYGHKTGHRTGAAAGANARGNLPKSSYAVRTNANGYADIVNVPTEADHRRMRRLMNHMFSASAIAGQQPIIRKYVDILIARLHAKAALGERVDIVMWYKNLTTARKNEFDFATLRAKERITQGITMEKHDFMSYMLKYNDEKGMSEGELMSNSSVLIIAGSETTAIYLSGITYHLMLNPRVMKKLTHLVRSTFASEDDITPNLVTELEYLTAVLKEGGRTYPPVPSGLPRQTTKGGSFIVNQVVPEGTVVYVHPMSINLSPMNFADPLEFVPERWLKDPPAKYANDNLEATQPFSVGPKSCIGRNLAMAEMRLILARMVWNFDLELCDESRGWKGSQLVFNVWEKKPLIVKVTSRWRDGQRGKS</sequence>
<comment type="caution">
    <text evidence="10">The sequence shown here is derived from an EMBL/GenBank/DDBJ whole genome shotgun (WGS) entry which is preliminary data.</text>
</comment>
<dbReference type="InterPro" id="IPR050121">
    <property type="entry name" value="Cytochrome_P450_monoxygenase"/>
</dbReference>
<dbReference type="OrthoDB" id="1470350at2759"/>
<gene>
    <name evidence="10" type="ORF">DL764_005043</name>
</gene>
<evidence type="ECO:0000256" key="5">
    <source>
        <dbReference type="ARBA" id="ARBA00023002"/>
    </source>
</evidence>
<evidence type="ECO:0000256" key="7">
    <source>
        <dbReference type="ARBA" id="ARBA00023033"/>
    </source>
</evidence>
<dbReference type="Gene3D" id="1.10.630.10">
    <property type="entry name" value="Cytochrome P450"/>
    <property type="match status" value="2"/>
</dbReference>
<keyword evidence="11" id="KW-1185">Reference proteome</keyword>
<dbReference type="AlphaFoldDB" id="A0A4Q4TCC7"/>
<dbReference type="GO" id="GO:0004497">
    <property type="term" value="F:monooxygenase activity"/>
    <property type="evidence" value="ECO:0007669"/>
    <property type="project" value="UniProtKB-KW"/>
</dbReference>
<keyword evidence="5 9" id="KW-0560">Oxidoreductase</keyword>
<dbReference type="InterPro" id="IPR036396">
    <property type="entry name" value="Cyt_P450_sf"/>
</dbReference>
<dbReference type="PRINTS" id="PR00463">
    <property type="entry name" value="EP450I"/>
</dbReference>
<accession>A0A4Q4TCC7</accession>
<feature type="binding site" description="axial binding residue" evidence="8">
    <location>
        <position position="387"/>
    </location>
    <ligand>
        <name>heme</name>
        <dbReference type="ChEBI" id="CHEBI:30413"/>
    </ligand>
    <ligandPart>
        <name>Fe</name>
        <dbReference type="ChEBI" id="CHEBI:18248"/>
    </ligandPart>
</feature>
<evidence type="ECO:0008006" key="12">
    <source>
        <dbReference type="Google" id="ProtNLM"/>
    </source>
</evidence>
<dbReference type="InterPro" id="IPR001128">
    <property type="entry name" value="Cyt_P450"/>
</dbReference>
<keyword evidence="4 8" id="KW-0479">Metal-binding</keyword>
<dbReference type="PANTHER" id="PTHR24305">
    <property type="entry name" value="CYTOCHROME P450"/>
    <property type="match status" value="1"/>
</dbReference>
<protein>
    <recommendedName>
        <fullName evidence="12">Cytochrome P450</fullName>
    </recommendedName>
</protein>
<evidence type="ECO:0000256" key="4">
    <source>
        <dbReference type="ARBA" id="ARBA00022723"/>
    </source>
</evidence>
<dbReference type="CDD" id="cd11058">
    <property type="entry name" value="CYP60B-like"/>
    <property type="match status" value="1"/>
</dbReference>
<dbReference type="InterPro" id="IPR017972">
    <property type="entry name" value="Cyt_P450_CS"/>
</dbReference>
<organism evidence="10 11">
    <name type="scientific">Monosporascus ibericus</name>
    <dbReference type="NCBI Taxonomy" id="155417"/>
    <lineage>
        <taxon>Eukaryota</taxon>
        <taxon>Fungi</taxon>
        <taxon>Dikarya</taxon>
        <taxon>Ascomycota</taxon>
        <taxon>Pezizomycotina</taxon>
        <taxon>Sordariomycetes</taxon>
        <taxon>Xylariomycetidae</taxon>
        <taxon>Xylariales</taxon>
        <taxon>Xylariales incertae sedis</taxon>
        <taxon>Monosporascus</taxon>
    </lineage>
</organism>
<reference evidence="10 11" key="1">
    <citation type="submission" date="2018-06" db="EMBL/GenBank/DDBJ databases">
        <title>Complete Genomes of Monosporascus.</title>
        <authorList>
            <person name="Robinson A.J."/>
            <person name="Natvig D.O."/>
        </authorList>
    </citation>
    <scope>NUCLEOTIDE SEQUENCE [LARGE SCALE GENOMIC DNA]</scope>
    <source>
        <strain evidence="10 11">CBS 110550</strain>
    </source>
</reference>
<comment type="similarity">
    <text evidence="2 9">Belongs to the cytochrome P450 family.</text>
</comment>
<keyword evidence="7 9" id="KW-0503">Monooxygenase</keyword>
<dbReference type="PRINTS" id="PR00385">
    <property type="entry name" value="P450"/>
</dbReference>
<dbReference type="GO" id="GO:0005506">
    <property type="term" value="F:iron ion binding"/>
    <property type="evidence" value="ECO:0007669"/>
    <property type="project" value="InterPro"/>
</dbReference>
<keyword evidence="6 8" id="KW-0408">Iron</keyword>
<dbReference type="GO" id="GO:0020037">
    <property type="term" value="F:heme binding"/>
    <property type="evidence" value="ECO:0007669"/>
    <property type="project" value="InterPro"/>
</dbReference>
<comment type="cofactor">
    <cofactor evidence="1 8">
        <name>heme</name>
        <dbReference type="ChEBI" id="CHEBI:30413"/>
    </cofactor>
</comment>
<dbReference type="InterPro" id="IPR002401">
    <property type="entry name" value="Cyt_P450_E_grp-I"/>
</dbReference>
<keyword evidence="3 8" id="KW-0349">Heme</keyword>
<dbReference type="Pfam" id="PF00067">
    <property type="entry name" value="p450"/>
    <property type="match status" value="1"/>
</dbReference>
<evidence type="ECO:0000256" key="2">
    <source>
        <dbReference type="ARBA" id="ARBA00010617"/>
    </source>
</evidence>
<evidence type="ECO:0000256" key="6">
    <source>
        <dbReference type="ARBA" id="ARBA00023004"/>
    </source>
</evidence>
<name>A0A4Q4TCC7_9PEZI</name>
<evidence type="ECO:0000313" key="11">
    <source>
        <dbReference type="Proteomes" id="UP000293360"/>
    </source>
</evidence>